<evidence type="ECO:0000256" key="3">
    <source>
        <dbReference type="ARBA" id="ARBA00022692"/>
    </source>
</evidence>
<evidence type="ECO:0000256" key="6">
    <source>
        <dbReference type="ARBA" id="ARBA00023136"/>
    </source>
</evidence>
<feature type="transmembrane region" description="Helical" evidence="10">
    <location>
        <begin position="177"/>
        <end position="204"/>
    </location>
</feature>
<feature type="transmembrane region" description="Helical" evidence="10">
    <location>
        <begin position="20"/>
        <end position="42"/>
    </location>
</feature>
<feature type="compositionally biased region" description="Low complexity" evidence="9">
    <location>
        <begin position="301"/>
        <end position="318"/>
    </location>
</feature>
<sequence>MNSSNDQLLYSSSGYLLIDGLLLTFSTVGVLAALILILVVLCGGKQFRSIATFLAVNSCVAGFLVNSSTGIEAVIMTLADLGYIKRQPDSLCIARGALSTGAIGILYYTLCVHGFYRLCCIVYNKRNFHRSWTFFIKLVIIQWIFSSPLVLPGPLFGQVEYDQGVHFCQCSLRNLFIFPYVFSVCYLIPLIIILCIYCRIILYLRHHSAGVRYGKKYSVLVVQRITWMLLVLGVAGFPHGFFFVQTHIEPDRVPIYARKIGMVTVEFSQAGAMIYTMLLTPNVRHACSQLFTLRSIQQSTSERPVSSSSSSSKKQPSLHSKHANINIDDTLQFPLCLMSVK</sequence>
<dbReference type="SUPFAM" id="SSF81321">
    <property type="entry name" value="Family A G protein-coupled receptor-like"/>
    <property type="match status" value="1"/>
</dbReference>
<dbReference type="Gene3D" id="1.20.1070.10">
    <property type="entry name" value="Rhodopsin 7-helix transmembrane proteins"/>
    <property type="match status" value="1"/>
</dbReference>
<name>A0A818RVY4_9BILA</name>
<evidence type="ECO:0000256" key="9">
    <source>
        <dbReference type="SAM" id="MobiDB-lite"/>
    </source>
</evidence>
<organism evidence="13 14">
    <name type="scientific">Adineta steineri</name>
    <dbReference type="NCBI Taxonomy" id="433720"/>
    <lineage>
        <taxon>Eukaryota</taxon>
        <taxon>Metazoa</taxon>
        <taxon>Spiralia</taxon>
        <taxon>Gnathifera</taxon>
        <taxon>Rotifera</taxon>
        <taxon>Eurotatoria</taxon>
        <taxon>Bdelloidea</taxon>
        <taxon>Adinetida</taxon>
        <taxon>Adinetidae</taxon>
        <taxon>Adineta</taxon>
    </lineage>
</organism>
<accession>A0A818RVY4</accession>
<dbReference type="InterPro" id="IPR017452">
    <property type="entry name" value="GPCR_Rhodpsn_7TM"/>
</dbReference>
<feature type="transmembrane region" description="Helical" evidence="10">
    <location>
        <begin position="135"/>
        <end position="157"/>
    </location>
</feature>
<comment type="caution">
    <text evidence="13">The sequence shown here is derived from an EMBL/GenBank/DDBJ whole genome shotgun (WGS) entry which is preliminary data.</text>
</comment>
<keyword evidence="3 10" id="KW-0812">Transmembrane</keyword>
<evidence type="ECO:0000256" key="8">
    <source>
        <dbReference type="ARBA" id="ARBA00023224"/>
    </source>
</evidence>
<keyword evidence="8" id="KW-0807">Transducer</keyword>
<reference evidence="13" key="1">
    <citation type="submission" date="2021-02" db="EMBL/GenBank/DDBJ databases">
        <authorList>
            <person name="Nowell W R."/>
        </authorList>
    </citation>
    <scope>NUCLEOTIDE SEQUENCE</scope>
</reference>
<proteinExistence type="predicted"/>
<keyword evidence="4 10" id="KW-1133">Transmembrane helix</keyword>
<evidence type="ECO:0000256" key="2">
    <source>
        <dbReference type="ARBA" id="ARBA00022475"/>
    </source>
</evidence>
<dbReference type="PROSITE" id="PS50262">
    <property type="entry name" value="G_PROTEIN_RECEP_F1_2"/>
    <property type="match status" value="1"/>
</dbReference>
<evidence type="ECO:0000256" key="5">
    <source>
        <dbReference type="ARBA" id="ARBA00023040"/>
    </source>
</evidence>
<evidence type="ECO:0000256" key="7">
    <source>
        <dbReference type="ARBA" id="ARBA00023170"/>
    </source>
</evidence>
<keyword evidence="5" id="KW-0297">G-protein coupled receptor</keyword>
<evidence type="ECO:0000313" key="14">
    <source>
        <dbReference type="Proteomes" id="UP000663844"/>
    </source>
</evidence>
<dbReference type="Proteomes" id="UP000663845">
    <property type="component" value="Unassembled WGS sequence"/>
</dbReference>
<evidence type="ECO:0000256" key="10">
    <source>
        <dbReference type="SAM" id="Phobius"/>
    </source>
</evidence>
<dbReference type="PANTHER" id="PTHR24228:SF59">
    <property type="entry name" value="NEUROPEPTIDE RECEPTOR 15"/>
    <property type="match status" value="1"/>
</dbReference>
<dbReference type="GO" id="GO:0004930">
    <property type="term" value="F:G protein-coupled receptor activity"/>
    <property type="evidence" value="ECO:0007669"/>
    <property type="project" value="UniProtKB-KW"/>
</dbReference>
<dbReference type="InterPro" id="IPR000276">
    <property type="entry name" value="GPCR_Rhodpsn"/>
</dbReference>
<feature type="transmembrane region" description="Helical" evidence="10">
    <location>
        <begin position="225"/>
        <end position="244"/>
    </location>
</feature>
<feature type="region of interest" description="Disordered" evidence="9">
    <location>
        <begin position="301"/>
        <end position="320"/>
    </location>
</feature>
<dbReference type="AlphaFoldDB" id="A0A818RVY4"/>
<dbReference type="EMBL" id="CAJNOG010000099">
    <property type="protein sequence ID" value="CAF0940108.1"/>
    <property type="molecule type" value="Genomic_DNA"/>
</dbReference>
<evidence type="ECO:0000313" key="12">
    <source>
        <dbReference type="EMBL" id="CAF0940108.1"/>
    </source>
</evidence>
<comment type="subcellular location">
    <subcellularLocation>
        <location evidence="1">Cell membrane</location>
        <topology evidence="1">Multi-pass membrane protein</topology>
    </subcellularLocation>
</comment>
<dbReference type="Pfam" id="PF00001">
    <property type="entry name" value="7tm_1"/>
    <property type="match status" value="1"/>
</dbReference>
<feature type="domain" description="G-protein coupled receptors family 1 profile" evidence="11">
    <location>
        <begin position="33"/>
        <end position="275"/>
    </location>
</feature>
<evidence type="ECO:0000259" key="11">
    <source>
        <dbReference type="PROSITE" id="PS50262"/>
    </source>
</evidence>
<evidence type="ECO:0000256" key="1">
    <source>
        <dbReference type="ARBA" id="ARBA00004651"/>
    </source>
</evidence>
<keyword evidence="7" id="KW-0675">Receptor</keyword>
<feature type="transmembrane region" description="Helical" evidence="10">
    <location>
        <begin position="54"/>
        <end position="79"/>
    </location>
</feature>
<keyword evidence="6 10" id="KW-0472">Membrane</keyword>
<evidence type="ECO:0000313" key="13">
    <source>
        <dbReference type="EMBL" id="CAF3659473.1"/>
    </source>
</evidence>
<dbReference type="EMBL" id="CAJOAZ010000483">
    <property type="protein sequence ID" value="CAF3659473.1"/>
    <property type="molecule type" value="Genomic_DNA"/>
</dbReference>
<keyword evidence="2" id="KW-1003">Cell membrane</keyword>
<dbReference type="GO" id="GO:0005886">
    <property type="term" value="C:plasma membrane"/>
    <property type="evidence" value="ECO:0007669"/>
    <property type="project" value="UniProtKB-SubCell"/>
</dbReference>
<dbReference type="PANTHER" id="PTHR24228">
    <property type="entry name" value="B2 BRADYKININ RECEPTOR/ANGIOTENSIN II RECEPTOR"/>
    <property type="match status" value="1"/>
</dbReference>
<protein>
    <recommendedName>
        <fullName evidence="11">G-protein coupled receptors family 1 profile domain-containing protein</fullName>
    </recommendedName>
</protein>
<dbReference type="Proteomes" id="UP000663844">
    <property type="component" value="Unassembled WGS sequence"/>
</dbReference>
<evidence type="ECO:0000256" key="4">
    <source>
        <dbReference type="ARBA" id="ARBA00022989"/>
    </source>
</evidence>
<gene>
    <name evidence="12" type="ORF">JYZ213_LOCUS12681</name>
    <name evidence="13" type="ORF">OXD698_LOCUS9503</name>
</gene>